<evidence type="ECO:0000313" key="2">
    <source>
        <dbReference type="EMBL" id="KAJ7651333.1"/>
    </source>
</evidence>
<dbReference type="Pfam" id="PF14200">
    <property type="entry name" value="RicinB_lectin_2"/>
    <property type="match status" value="2"/>
</dbReference>
<organism evidence="2 3">
    <name type="scientific">Roridomyces roridus</name>
    <dbReference type="NCBI Taxonomy" id="1738132"/>
    <lineage>
        <taxon>Eukaryota</taxon>
        <taxon>Fungi</taxon>
        <taxon>Dikarya</taxon>
        <taxon>Basidiomycota</taxon>
        <taxon>Agaricomycotina</taxon>
        <taxon>Agaricomycetes</taxon>
        <taxon>Agaricomycetidae</taxon>
        <taxon>Agaricales</taxon>
        <taxon>Marasmiineae</taxon>
        <taxon>Mycenaceae</taxon>
        <taxon>Roridomyces</taxon>
    </lineage>
</organism>
<evidence type="ECO:0000313" key="3">
    <source>
        <dbReference type="Proteomes" id="UP001221142"/>
    </source>
</evidence>
<gene>
    <name evidence="2" type="ORF">FB45DRAFT_890293</name>
</gene>
<dbReference type="SUPFAM" id="SSF50370">
    <property type="entry name" value="Ricin B-like lectins"/>
    <property type="match status" value="1"/>
</dbReference>
<sequence>MPIFKGTYTITNLNSKTNLDLNGGNKADGTCVHGWEPLPSSATEYPNQLWEVRYTCKLGVDSYTITNKGAGTVLEIAEENGTDGTPVTCSAPAGAPPKDTAAYQEWEFVKIGTDGYYKVRNVATQNFLDIDSGSSANATKIQGWWGQLDGNKNQLWKFTEISGDA</sequence>
<proteinExistence type="predicted"/>
<dbReference type="AlphaFoldDB" id="A0AAD7CKU3"/>
<dbReference type="Gene3D" id="2.80.10.50">
    <property type="match status" value="2"/>
</dbReference>
<dbReference type="InterPro" id="IPR035992">
    <property type="entry name" value="Ricin_B-like_lectins"/>
</dbReference>
<dbReference type="PROSITE" id="PS50231">
    <property type="entry name" value="RICIN_B_LECTIN"/>
    <property type="match status" value="1"/>
</dbReference>
<feature type="domain" description="Ricin B lectin" evidence="1">
    <location>
        <begin position="103"/>
        <end position="162"/>
    </location>
</feature>
<comment type="caution">
    <text evidence="2">The sequence shown here is derived from an EMBL/GenBank/DDBJ whole genome shotgun (WGS) entry which is preliminary data.</text>
</comment>
<feature type="domain" description="Ricin B lectin" evidence="1">
    <location>
        <begin position="5"/>
        <end position="88"/>
    </location>
</feature>
<protein>
    <submittedName>
        <fullName evidence="2">Ricin B lectin domain-containing protein</fullName>
    </submittedName>
</protein>
<dbReference type="InterPro" id="IPR000772">
    <property type="entry name" value="Ricin_B_lectin"/>
</dbReference>
<dbReference type="Proteomes" id="UP001221142">
    <property type="component" value="Unassembled WGS sequence"/>
</dbReference>
<keyword evidence="3" id="KW-1185">Reference proteome</keyword>
<accession>A0AAD7CKU3</accession>
<evidence type="ECO:0000259" key="1">
    <source>
        <dbReference type="Pfam" id="PF14200"/>
    </source>
</evidence>
<name>A0AAD7CKU3_9AGAR</name>
<dbReference type="EMBL" id="JARKIF010000001">
    <property type="protein sequence ID" value="KAJ7651333.1"/>
    <property type="molecule type" value="Genomic_DNA"/>
</dbReference>
<reference evidence="2" key="1">
    <citation type="submission" date="2023-03" db="EMBL/GenBank/DDBJ databases">
        <title>Massive genome expansion in bonnet fungi (Mycena s.s.) driven by repeated elements and novel gene families across ecological guilds.</title>
        <authorList>
            <consortium name="Lawrence Berkeley National Laboratory"/>
            <person name="Harder C.B."/>
            <person name="Miyauchi S."/>
            <person name="Viragh M."/>
            <person name="Kuo A."/>
            <person name="Thoen E."/>
            <person name="Andreopoulos B."/>
            <person name="Lu D."/>
            <person name="Skrede I."/>
            <person name="Drula E."/>
            <person name="Henrissat B."/>
            <person name="Morin E."/>
            <person name="Kohler A."/>
            <person name="Barry K."/>
            <person name="LaButti K."/>
            <person name="Morin E."/>
            <person name="Salamov A."/>
            <person name="Lipzen A."/>
            <person name="Mereny Z."/>
            <person name="Hegedus B."/>
            <person name="Baldrian P."/>
            <person name="Stursova M."/>
            <person name="Weitz H."/>
            <person name="Taylor A."/>
            <person name="Grigoriev I.V."/>
            <person name="Nagy L.G."/>
            <person name="Martin F."/>
            <person name="Kauserud H."/>
        </authorList>
    </citation>
    <scope>NUCLEOTIDE SEQUENCE</scope>
    <source>
        <strain evidence="2">9284</strain>
    </source>
</reference>